<dbReference type="InterPro" id="IPR007470">
    <property type="entry name" value="HemX"/>
</dbReference>
<evidence type="ECO:0000313" key="3">
    <source>
        <dbReference type="EMBL" id="MBW2941253.1"/>
    </source>
</evidence>
<name>A0ABS6VSF4_9GAMM</name>
<feature type="transmembrane region" description="Helical" evidence="2">
    <location>
        <begin position="49"/>
        <end position="69"/>
    </location>
</feature>
<feature type="region of interest" description="Disordered" evidence="1">
    <location>
        <begin position="1"/>
        <end position="43"/>
    </location>
</feature>
<keyword evidence="2" id="KW-0472">Membrane</keyword>
<dbReference type="PANTHER" id="PTHR38043:SF1">
    <property type="entry name" value="PROTEIN HEMX"/>
    <property type="match status" value="1"/>
</dbReference>
<protein>
    <submittedName>
        <fullName evidence="3">Uroporphyrinogen-III C-methyltransferase</fullName>
    </submittedName>
</protein>
<evidence type="ECO:0000313" key="4">
    <source>
        <dbReference type="Proteomes" id="UP001166291"/>
    </source>
</evidence>
<reference evidence="3" key="1">
    <citation type="submission" date="2021-07" db="EMBL/GenBank/DDBJ databases">
        <title>Zhongshania sp. CAU 1632 isolated from seawater.</title>
        <authorList>
            <person name="Kim W."/>
        </authorList>
    </citation>
    <scope>NUCLEOTIDE SEQUENCE</scope>
    <source>
        <strain evidence="3">CAU 1632</strain>
    </source>
</reference>
<keyword evidence="4" id="KW-1185">Reference proteome</keyword>
<keyword evidence="2" id="KW-0812">Transmembrane</keyword>
<dbReference type="Pfam" id="PF04375">
    <property type="entry name" value="HemX"/>
    <property type="match status" value="1"/>
</dbReference>
<feature type="compositionally biased region" description="Basic and acidic residues" evidence="1">
    <location>
        <begin position="1"/>
        <end position="11"/>
    </location>
</feature>
<dbReference type="Proteomes" id="UP001166291">
    <property type="component" value="Unassembled WGS sequence"/>
</dbReference>
<organism evidence="3 4">
    <name type="scientific">Zhongshania aquimaris</name>
    <dbReference type="NCBI Taxonomy" id="2857107"/>
    <lineage>
        <taxon>Bacteria</taxon>
        <taxon>Pseudomonadati</taxon>
        <taxon>Pseudomonadota</taxon>
        <taxon>Gammaproteobacteria</taxon>
        <taxon>Cellvibrionales</taxon>
        <taxon>Spongiibacteraceae</taxon>
        <taxon>Zhongshania</taxon>
    </lineage>
</organism>
<evidence type="ECO:0000256" key="2">
    <source>
        <dbReference type="SAM" id="Phobius"/>
    </source>
</evidence>
<gene>
    <name evidence="3" type="ORF">KXJ70_10710</name>
</gene>
<evidence type="ECO:0000256" key="1">
    <source>
        <dbReference type="SAM" id="MobiDB-lite"/>
    </source>
</evidence>
<accession>A0ABS6VSF4</accession>
<comment type="caution">
    <text evidence="3">The sequence shown here is derived from an EMBL/GenBank/DDBJ whole genome shotgun (WGS) entry which is preliminary data.</text>
</comment>
<feature type="compositionally biased region" description="Polar residues" evidence="1">
    <location>
        <begin position="21"/>
        <end position="32"/>
    </location>
</feature>
<dbReference type="EMBL" id="JAHWDQ010000002">
    <property type="protein sequence ID" value="MBW2941253.1"/>
    <property type="molecule type" value="Genomic_DNA"/>
</dbReference>
<proteinExistence type="predicted"/>
<sequence>MSGDKPEDNKDTATVAAQKPSVISASEPPSNNKKTKEKPAAKKSGGGNVLGLLALLIALGALVLAGWMYQQGQLLAAQEKSTSAGFRAELRALTDSQSELTSLLSAQREALSQLRSDSSTRLDALARRSQDLEVSVQSLATVDRQDWLLAEAEYLLRVANQRAQLSGDARSAAQLLASADEILQDLDDAALHPVRAEIAREIAALQSSAERDVEGSYLALQALANEVAKLKIYQAPSYQPAPTETQATDWKQRLQVGFAAAWEKLQSYIRVREHDENFRAQIVPEQEGALRVSLQLMFEQAQLALLANQPRLYQRSLQKATDWLNRYYQLDEHRDALLDEINTLSKVRVNSEIADISGSLKSLKEYIKSNRWQKEARQ</sequence>
<keyword evidence="2" id="KW-1133">Transmembrane helix</keyword>
<dbReference type="RefSeq" id="WP_219043496.1">
    <property type="nucleotide sequence ID" value="NZ_JAHWDQ010000002.1"/>
</dbReference>
<dbReference type="PANTHER" id="PTHR38043">
    <property type="entry name" value="PROTEIN HEMX"/>
    <property type="match status" value="1"/>
</dbReference>